<dbReference type="InterPro" id="IPR050902">
    <property type="entry name" value="ABC_Transporter_SBP"/>
</dbReference>
<gene>
    <name evidence="2" type="ORF">HNQ60_004378</name>
</gene>
<dbReference type="Proteomes" id="UP000588068">
    <property type="component" value="Unassembled WGS sequence"/>
</dbReference>
<protein>
    <submittedName>
        <fullName evidence="2">Iron complex transport system substrate-binding protein</fullName>
    </submittedName>
</protein>
<organism evidence="2 3">
    <name type="scientific">Povalibacter uvarum</name>
    <dbReference type="NCBI Taxonomy" id="732238"/>
    <lineage>
        <taxon>Bacteria</taxon>
        <taxon>Pseudomonadati</taxon>
        <taxon>Pseudomonadota</taxon>
        <taxon>Gammaproteobacteria</taxon>
        <taxon>Steroidobacterales</taxon>
        <taxon>Steroidobacteraceae</taxon>
        <taxon>Povalibacter</taxon>
    </lineage>
</organism>
<reference evidence="2 3" key="1">
    <citation type="submission" date="2020-08" db="EMBL/GenBank/DDBJ databases">
        <title>Genomic Encyclopedia of Type Strains, Phase IV (KMG-IV): sequencing the most valuable type-strain genomes for metagenomic binning, comparative biology and taxonomic classification.</title>
        <authorList>
            <person name="Goeker M."/>
        </authorList>
    </citation>
    <scope>NUCLEOTIDE SEQUENCE [LARGE SCALE GENOMIC DNA]</scope>
    <source>
        <strain evidence="2 3">DSM 26723</strain>
    </source>
</reference>
<dbReference type="PROSITE" id="PS50983">
    <property type="entry name" value="FE_B12_PBP"/>
    <property type="match status" value="1"/>
</dbReference>
<proteinExistence type="predicted"/>
<comment type="caution">
    <text evidence="2">The sequence shown here is derived from an EMBL/GenBank/DDBJ whole genome shotgun (WGS) entry which is preliminary data.</text>
</comment>
<dbReference type="RefSeq" id="WP_184334851.1">
    <property type="nucleotide sequence ID" value="NZ_JACHHZ010000005.1"/>
</dbReference>
<evidence type="ECO:0000313" key="3">
    <source>
        <dbReference type="Proteomes" id="UP000588068"/>
    </source>
</evidence>
<dbReference type="Gene3D" id="3.40.50.1980">
    <property type="entry name" value="Nitrogenase molybdenum iron protein domain"/>
    <property type="match status" value="2"/>
</dbReference>
<evidence type="ECO:0000313" key="2">
    <source>
        <dbReference type="EMBL" id="MBB6095488.1"/>
    </source>
</evidence>
<dbReference type="PANTHER" id="PTHR30535">
    <property type="entry name" value="VITAMIN B12-BINDING PROTEIN"/>
    <property type="match status" value="1"/>
</dbReference>
<feature type="domain" description="Fe/B12 periplasmic-binding" evidence="1">
    <location>
        <begin position="7"/>
        <end position="261"/>
    </location>
</feature>
<dbReference type="PANTHER" id="PTHR30535:SF34">
    <property type="entry name" value="MOLYBDATE-BINDING PROTEIN MOLA"/>
    <property type="match status" value="1"/>
</dbReference>
<keyword evidence="3" id="KW-1185">Reference proteome</keyword>
<name>A0A841HU20_9GAMM</name>
<dbReference type="EMBL" id="JACHHZ010000005">
    <property type="protein sequence ID" value="MBB6095488.1"/>
    <property type="molecule type" value="Genomic_DNA"/>
</dbReference>
<dbReference type="AlphaFoldDB" id="A0A841HU20"/>
<dbReference type="SUPFAM" id="SSF53807">
    <property type="entry name" value="Helical backbone' metal receptor"/>
    <property type="match status" value="1"/>
</dbReference>
<dbReference type="GO" id="GO:0071281">
    <property type="term" value="P:cellular response to iron ion"/>
    <property type="evidence" value="ECO:0007669"/>
    <property type="project" value="TreeGrafter"/>
</dbReference>
<dbReference type="InterPro" id="IPR002491">
    <property type="entry name" value="ABC_transptr_periplasmic_BD"/>
</dbReference>
<evidence type="ECO:0000259" key="1">
    <source>
        <dbReference type="PROSITE" id="PS50983"/>
    </source>
</evidence>
<accession>A0A841HU20</accession>
<dbReference type="Pfam" id="PF01497">
    <property type="entry name" value="Peripla_BP_2"/>
    <property type="match status" value="1"/>
</dbReference>
<sequence length="287" mass="31489">MNTHPSRIVCLSPETSETLCLLGEAQRIVGFSGSPARLPAEIHAKPRVSVQTTTCVDRICALEPDLVLGFGESHGDVLGGLAQRGVSVHLFNQRSVRGILDMIRIVGSVVGRDAEAAHFAATLEWRIEAIRARSVHERRPRIYFEEWDEPSITATSWVSELITIAGGDNCFPELAHQRRPEGRVVHDSDEVVRRAPDIIVAAWNGKAFDRESVLHRDGWADVPAVWNGEIHAIPSSLILQPGPAALTDGLDALHAIVEGWREHRTRMFQTAFASGDAAQEAGRERVA</sequence>